<dbReference type="Proteomes" id="UP001213000">
    <property type="component" value="Unassembled WGS sequence"/>
</dbReference>
<protein>
    <recommendedName>
        <fullName evidence="4">Elongin-A</fullName>
    </recommendedName>
</protein>
<evidence type="ECO:0000256" key="1">
    <source>
        <dbReference type="SAM" id="MobiDB-lite"/>
    </source>
</evidence>
<dbReference type="EMBL" id="JANIEX010001319">
    <property type="protein sequence ID" value="KAJ3559318.1"/>
    <property type="molecule type" value="Genomic_DNA"/>
</dbReference>
<dbReference type="GO" id="GO:0006368">
    <property type="term" value="P:transcription elongation by RNA polymerase II"/>
    <property type="evidence" value="ECO:0007669"/>
    <property type="project" value="InterPro"/>
</dbReference>
<keyword evidence="3" id="KW-1185">Reference proteome</keyword>
<proteinExistence type="predicted"/>
<feature type="compositionally biased region" description="Polar residues" evidence="1">
    <location>
        <begin position="206"/>
        <end position="225"/>
    </location>
</feature>
<dbReference type="InterPro" id="IPR051870">
    <property type="entry name" value="Elongin-A_domain"/>
</dbReference>
<feature type="compositionally biased region" description="Basic residues" evidence="1">
    <location>
        <begin position="314"/>
        <end position="324"/>
    </location>
</feature>
<dbReference type="InterPro" id="IPR010684">
    <property type="entry name" value="RNA_pol_II_trans_fac_SIII_A"/>
</dbReference>
<dbReference type="Gene3D" id="6.10.250.3180">
    <property type="match status" value="1"/>
</dbReference>
<evidence type="ECO:0008006" key="4">
    <source>
        <dbReference type="Google" id="ProtNLM"/>
    </source>
</evidence>
<reference evidence="2" key="1">
    <citation type="submission" date="2022-07" db="EMBL/GenBank/DDBJ databases">
        <title>Genome Sequence of Leucocoprinus birnbaumii.</title>
        <authorList>
            <person name="Buettner E."/>
        </authorList>
    </citation>
    <scope>NUCLEOTIDE SEQUENCE</scope>
    <source>
        <strain evidence="2">VT141</strain>
    </source>
</reference>
<dbReference type="GO" id="GO:0070449">
    <property type="term" value="C:elongin complex"/>
    <property type="evidence" value="ECO:0007669"/>
    <property type="project" value="InterPro"/>
</dbReference>
<feature type="compositionally biased region" description="Low complexity" evidence="1">
    <location>
        <begin position="258"/>
        <end position="272"/>
    </location>
</feature>
<sequence length="324" mass="36009">MSDTESTANGRVPTLVQLCQRVASSCVDSVTTFGDDLSYPLVKPILERCTAGQLLVLEESSPHLLEDTLEIWMQLCIRKYPTAVEKYLDDDLLEPTSWRERYKVLEREEQRRFERLGSKLKAQRMEAEERKKEREVKLTDRVPPPKRARTWGAPVPQRTLMQKTFSEASKIQKAMYHSRMIPPMNNGKTYRVLTKPACNIMPASTPADSNRVSVNTVQKRASSNCSAPPRTSPPSSSTLQTSSARTQLSDKPRPNVGSVASPTSPSASSPVPRQSGSTPLKRLPAASPGASPDARSIKPMAPVRKDPMASLFVPKHRAYSQRPV</sequence>
<organism evidence="2 3">
    <name type="scientific">Leucocoprinus birnbaumii</name>
    <dbReference type="NCBI Taxonomy" id="56174"/>
    <lineage>
        <taxon>Eukaryota</taxon>
        <taxon>Fungi</taxon>
        <taxon>Dikarya</taxon>
        <taxon>Basidiomycota</taxon>
        <taxon>Agaricomycotina</taxon>
        <taxon>Agaricomycetes</taxon>
        <taxon>Agaricomycetidae</taxon>
        <taxon>Agaricales</taxon>
        <taxon>Agaricineae</taxon>
        <taxon>Agaricaceae</taxon>
        <taxon>Leucocoprinus</taxon>
    </lineage>
</organism>
<gene>
    <name evidence="2" type="ORF">NP233_g11294</name>
</gene>
<evidence type="ECO:0000313" key="3">
    <source>
        <dbReference type="Proteomes" id="UP001213000"/>
    </source>
</evidence>
<name>A0AAD5VMS8_9AGAR</name>
<dbReference type="Pfam" id="PF06881">
    <property type="entry name" value="Elongin_A"/>
    <property type="match status" value="1"/>
</dbReference>
<comment type="caution">
    <text evidence="2">The sequence shown here is derived from an EMBL/GenBank/DDBJ whole genome shotgun (WGS) entry which is preliminary data.</text>
</comment>
<dbReference type="AlphaFoldDB" id="A0AAD5VMS8"/>
<feature type="compositionally biased region" description="Low complexity" evidence="1">
    <location>
        <begin position="226"/>
        <end position="247"/>
    </location>
</feature>
<dbReference type="PANTHER" id="PTHR15141">
    <property type="entry name" value="TRANSCRIPTION ELONGATION FACTOR B POLYPEPTIDE 3"/>
    <property type="match status" value="1"/>
</dbReference>
<dbReference type="PANTHER" id="PTHR15141:SF76">
    <property type="entry name" value="TRANSCRIPTION ELONGATION FACTOR B POLYPEPTIDE 3"/>
    <property type="match status" value="1"/>
</dbReference>
<evidence type="ECO:0000313" key="2">
    <source>
        <dbReference type="EMBL" id="KAJ3559318.1"/>
    </source>
</evidence>
<feature type="region of interest" description="Disordered" evidence="1">
    <location>
        <begin position="202"/>
        <end position="324"/>
    </location>
</feature>
<accession>A0AAD5VMS8</accession>